<dbReference type="AlphaFoldDB" id="A0A561CM10"/>
<dbReference type="EMBL" id="VIVN01000019">
    <property type="protein sequence ID" value="TWD92289.1"/>
    <property type="molecule type" value="Genomic_DNA"/>
</dbReference>
<gene>
    <name evidence="1" type="ORF">FB550_11919</name>
</gene>
<keyword evidence="2" id="KW-1185">Reference proteome</keyword>
<accession>A0A561CM10</accession>
<dbReference type="Proteomes" id="UP000319671">
    <property type="component" value="Unassembled WGS sequence"/>
</dbReference>
<comment type="caution">
    <text evidence="1">The sequence shown here is derived from an EMBL/GenBank/DDBJ whole genome shotgun (WGS) entry which is preliminary data.</text>
</comment>
<evidence type="ECO:0000313" key="2">
    <source>
        <dbReference type="Proteomes" id="UP000319671"/>
    </source>
</evidence>
<proteinExistence type="predicted"/>
<protein>
    <submittedName>
        <fullName evidence="1">Uncharacterized protein</fullName>
    </submittedName>
</protein>
<evidence type="ECO:0000313" key="1">
    <source>
        <dbReference type="EMBL" id="TWD92289.1"/>
    </source>
</evidence>
<reference evidence="1 2" key="1">
    <citation type="submission" date="2019-06" db="EMBL/GenBank/DDBJ databases">
        <title>Sorghum-associated microbial communities from plants grown in Nebraska, USA.</title>
        <authorList>
            <person name="Schachtman D."/>
        </authorList>
    </citation>
    <scope>NUCLEOTIDE SEQUENCE [LARGE SCALE GENOMIC DNA]</scope>
    <source>
        <strain evidence="1 2">2482</strain>
    </source>
</reference>
<sequence>MLTFNEKLAIIESYPELERKDVSLKRVNFQLPESISDKKNIVYHLHPNGNGFVYAGHLDHYDTDEKGMVNIRDFSAEQLRSILTKSIAALSPLEKSTNEEAIIGELQEERWVDGEGNVLILLYENEVWNIYFGLNLEESFDTYEEAIAFMQEEGFKQG</sequence>
<dbReference type="RefSeq" id="WP_144567897.1">
    <property type="nucleotide sequence ID" value="NZ_VIVN01000019.1"/>
</dbReference>
<name>A0A561CM10_9BACI</name>
<organism evidence="1 2">
    <name type="scientific">Neobacillus bataviensis</name>
    <dbReference type="NCBI Taxonomy" id="220685"/>
    <lineage>
        <taxon>Bacteria</taxon>
        <taxon>Bacillati</taxon>
        <taxon>Bacillota</taxon>
        <taxon>Bacilli</taxon>
        <taxon>Bacillales</taxon>
        <taxon>Bacillaceae</taxon>
        <taxon>Neobacillus</taxon>
    </lineage>
</organism>